<proteinExistence type="predicted"/>
<keyword evidence="3" id="KW-1185">Reference proteome</keyword>
<evidence type="ECO:0000256" key="1">
    <source>
        <dbReference type="SAM" id="Phobius"/>
    </source>
</evidence>
<organism evidence="2 3">
    <name type="scientific">Stomatobaculum longum</name>
    <dbReference type="NCBI Taxonomy" id="796942"/>
    <lineage>
        <taxon>Bacteria</taxon>
        <taxon>Bacillati</taxon>
        <taxon>Bacillota</taxon>
        <taxon>Clostridia</taxon>
        <taxon>Lachnospirales</taxon>
        <taxon>Lachnospiraceae</taxon>
        <taxon>Stomatobaculum</taxon>
    </lineage>
</organism>
<evidence type="ECO:0000313" key="2">
    <source>
        <dbReference type="EMBL" id="EHO16083.1"/>
    </source>
</evidence>
<feature type="transmembrane region" description="Helical" evidence="1">
    <location>
        <begin position="375"/>
        <end position="391"/>
    </location>
</feature>
<keyword evidence="1" id="KW-0812">Transmembrane</keyword>
<dbReference type="EMBL" id="AGEL01000013">
    <property type="protein sequence ID" value="EHO16083.1"/>
    <property type="molecule type" value="Genomic_DNA"/>
</dbReference>
<reference evidence="2 3" key="1">
    <citation type="submission" date="2011-10" db="EMBL/GenBank/DDBJ databases">
        <title>The Genome Sequence of Lachnospiraceae bacterium ACC2.</title>
        <authorList>
            <consortium name="The Broad Institute Genome Sequencing Platform"/>
            <person name="Earl A."/>
            <person name="Ward D."/>
            <person name="Feldgarden M."/>
            <person name="Gevers D."/>
            <person name="Sizova M."/>
            <person name="Hazen A."/>
            <person name="Epstein S."/>
            <person name="Young S.K."/>
            <person name="Zeng Q."/>
            <person name="Gargeya S."/>
            <person name="Fitzgerald M."/>
            <person name="Haas B."/>
            <person name="Abouelleil A."/>
            <person name="Alvarado L."/>
            <person name="Arachchi H.M."/>
            <person name="Berlin A."/>
            <person name="Brown A."/>
            <person name="Chapman S.B."/>
            <person name="Chen Z."/>
            <person name="Dunbar C."/>
            <person name="Freedman E."/>
            <person name="Gearin G."/>
            <person name="Goldberg J."/>
            <person name="Griggs A."/>
            <person name="Gujja S."/>
            <person name="Heiman D."/>
            <person name="Howarth C."/>
            <person name="Larson L."/>
            <person name="Lui A."/>
            <person name="MacDonald P.J.P."/>
            <person name="Montmayeur A."/>
            <person name="Murphy C."/>
            <person name="Neiman D."/>
            <person name="Pearson M."/>
            <person name="Priest M."/>
            <person name="Roberts A."/>
            <person name="Saif S."/>
            <person name="Shea T."/>
            <person name="Shenoy N."/>
            <person name="Sisk P."/>
            <person name="Stolte C."/>
            <person name="Sykes S."/>
            <person name="Wortman J."/>
            <person name="Nusbaum C."/>
            <person name="Birren B."/>
        </authorList>
    </citation>
    <scope>NUCLEOTIDE SEQUENCE [LARGE SCALE GENOMIC DNA]</scope>
    <source>
        <strain evidence="2 3">ACC2</strain>
    </source>
</reference>
<dbReference type="SUPFAM" id="SSF52317">
    <property type="entry name" value="Class I glutamine amidotransferase-like"/>
    <property type="match status" value="1"/>
</dbReference>
<dbReference type="InterPro" id="IPR029062">
    <property type="entry name" value="Class_I_gatase-like"/>
</dbReference>
<comment type="caution">
    <text evidence="2">The sequence shown here is derived from an EMBL/GenBank/DDBJ whole genome shotgun (WGS) entry which is preliminary data.</text>
</comment>
<keyword evidence="1" id="KW-1133">Transmembrane helix</keyword>
<protein>
    <submittedName>
        <fullName evidence="2">Uncharacterized protein</fullName>
    </submittedName>
</protein>
<dbReference type="AlphaFoldDB" id="A0AA36Y420"/>
<gene>
    <name evidence="2" type="ORF">HMPREF9623_01629</name>
</gene>
<sequence>MRTIEVQYGYENRVKGGRNMPVTLTIDNRDGAAMEGSVEFLFRQADGERYAYAYPLQLTAGENKQSSYIVPLSAGADAFWVRLKNEAGEITEVQQLDLTQNSGDSELFVGLLSDTPELLSYLNGVSVNYGQMKTRTFTLSASNFPEDRRQLDSFDLIVISNYQVSKLSVRQVRALMQWMRNGGVLLFGTGERVNDTLGMFAPEFLDDMYDQPEKRDLPLAATDGLTVQTPGTENEAEAPASLPYVHINLHGGSVIFSAGDNPLITAANKGSGTLAVASIDLTALRDYASAHTLYTDQLLTRVLGSARLERLASESYVTRYGDDWSAETLVDNGSAHLLPNLLGYGAVLFLYLLLMGPALYYALRHRKAERLYRRAAVSVSLTFAALLWLMTGRTRFRTSFYSYASIQEVGSDMLSETVYLNLRNPRHKSYHLALEPGSEIVPLASTRKAVGKTALTGREEAELTITERGDAREVSVKNPPAFSEKLFRLEKSIPNEEALGFQGELSLFGDKVSGTVTNRYPYAVSDAFLLFYGKVVALGHMDANETVDVSERTVYNIPINNKQTVAAFLTGVYDGGKTEAERLRAMERAGFLSFYLSETAGNYTPDARVVAFSAEENAGKAVETKGLRHFGMNLLTTVLTVEAREGNLISRSALMRSPEVLSGDYIASTNSFYRGDPVVLSYKLGKNFRTEELLLEVPDAMFESNDQGVGAAEFRGVISFYNYRTGNFDDIASGKTHFTAEELAPYFALDHTLTVRYAEEKSENSERLDIALPWLTVIGEDT</sequence>
<dbReference type="Proteomes" id="UP000018466">
    <property type="component" value="Unassembled WGS sequence"/>
</dbReference>
<accession>A0AA36Y420</accession>
<evidence type="ECO:0000313" key="3">
    <source>
        <dbReference type="Proteomes" id="UP000018466"/>
    </source>
</evidence>
<dbReference type="RefSeq" id="WP_009533461.1">
    <property type="nucleotide sequence ID" value="NZ_JH590863.1"/>
</dbReference>
<keyword evidence="1" id="KW-0472">Membrane</keyword>
<dbReference type="GeneID" id="86941354"/>
<dbReference type="Gene3D" id="3.40.50.880">
    <property type="match status" value="1"/>
</dbReference>
<name>A0AA36Y420_9FIRM</name>
<feature type="transmembrane region" description="Helical" evidence="1">
    <location>
        <begin position="341"/>
        <end position="363"/>
    </location>
</feature>